<dbReference type="InterPro" id="IPR011008">
    <property type="entry name" value="Dimeric_a/b-barrel"/>
</dbReference>
<evidence type="ECO:0000313" key="2">
    <source>
        <dbReference type="Proteomes" id="UP001199525"/>
    </source>
</evidence>
<keyword evidence="2" id="KW-1185">Reference proteome</keyword>
<reference evidence="1 2" key="1">
    <citation type="journal article" date="2021" name="Microorganisms">
        <title>Genome Evolution of Filamentous Cyanobacterium Nostoc Species: From Facultative Symbiosis to Free Living.</title>
        <authorList>
            <person name="Huo D."/>
            <person name="Li H."/>
            <person name="Cai F."/>
            <person name="Guo X."/>
            <person name="Qiao Z."/>
            <person name="Wang W."/>
            <person name="Yu G."/>
            <person name="Li R."/>
        </authorList>
    </citation>
    <scope>NUCLEOTIDE SEQUENCE [LARGE SCALE GENOMIC DNA]</scope>
    <source>
        <strain evidence="1 2">CHAB 5714</strain>
    </source>
</reference>
<dbReference type="EMBL" id="JAIVFQ010000117">
    <property type="protein sequence ID" value="MCC5604258.1"/>
    <property type="molecule type" value="Genomic_DNA"/>
</dbReference>
<sequence length="128" mass="14800">MSYSVYRINLPESPEAVVFVNGFVARNRAGFFWMWKQLLWIKNVTAKAKGCMQVKAGICSLNEVIMVSYWVSENSLKEFFRGEPHRQMMQFIAKNPQSLCLYNETYSPLHSGKYINEPQGMATIYARS</sequence>
<protein>
    <submittedName>
        <fullName evidence="1">DUF4188 domain-containing protein</fullName>
    </submittedName>
</protein>
<dbReference type="InterPro" id="IPR025444">
    <property type="entry name" value="Monooxy_af470"/>
</dbReference>
<organism evidence="1 2">
    <name type="scientific">Nostoc favosum CHAB5714</name>
    <dbReference type="NCBI Taxonomy" id="2780399"/>
    <lineage>
        <taxon>Bacteria</taxon>
        <taxon>Bacillati</taxon>
        <taxon>Cyanobacteriota</taxon>
        <taxon>Cyanophyceae</taxon>
        <taxon>Nostocales</taxon>
        <taxon>Nostocaceae</taxon>
        <taxon>Nostoc</taxon>
        <taxon>Nostoc favosum</taxon>
    </lineage>
</organism>
<comment type="caution">
    <text evidence="1">The sequence shown here is derived from an EMBL/GenBank/DDBJ whole genome shotgun (WGS) entry which is preliminary data.</text>
</comment>
<accession>A0ABS8IKF8</accession>
<gene>
    <name evidence="1" type="ORF">LC586_35125</name>
</gene>
<dbReference type="Pfam" id="PF13826">
    <property type="entry name" value="Monooxy_af470-like"/>
    <property type="match status" value="1"/>
</dbReference>
<evidence type="ECO:0000313" key="1">
    <source>
        <dbReference type="EMBL" id="MCC5604258.1"/>
    </source>
</evidence>
<dbReference type="Proteomes" id="UP001199525">
    <property type="component" value="Unassembled WGS sequence"/>
</dbReference>
<dbReference type="RefSeq" id="WP_229490085.1">
    <property type="nucleotide sequence ID" value="NZ_JAIVFQ010000117.1"/>
</dbReference>
<dbReference type="SUPFAM" id="SSF54909">
    <property type="entry name" value="Dimeric alpha+beta barrel"/>
    <property type="match status" value="1"/>
</dbReference>
<proteinExistence type="predicted"/>
<name>A0ABS8IKF8_9NOSO</name>